<dbReference type="EMBL" id="CM008050">
    <property type="protein sequence ID" value="PAN30682.1"/>
    <property type="molecule type" value="Genomic_DNA"/>
</dbReference>
<dbReference type="Proteomes" id="UP000243499">
    <property type="component" value="Chromosome 5"/>
</dbReference>
<accession>A0A2S3HVC0</accession>
<name>A0A2S3HVC0_9POAL</name>
<dbReference type="AlphaFoldDB" id="A0A2S3HVC0"/>
<evidence type="ECO:0000313" key="1">
    <source>
        <dbReference type="EMBL" id="PAN30682.1"/>
    </source>
</evidence>
<organism evidence="1">
    <name type="scientific">Panicum hallii</name>
    <dbReference type="NCBI Taxonomy" id="206008"/>
    <lineage>
        <taxon>Eukaryota</taxon>
        <taxon>Viridiplantae</taxon>
        <taxon>Streptophyta</taxon>
        <taxon>Embryophyta</taxon>
        <taxon>Tracheophyta</taxon>
        <taxon>Spermatophyta</taxon>
        <taxon>Magnoliopsida</taxon>
        <taxon>Liliopsida</taxon>
        <taxon>Poales</taxon>
        <taxon>Poaceae</taxon>
        <taxon>PACMAD clade</taxon>
        <taxon>Panicoideae</taxon>
        <taxon>Panicodae</taxon>
        <taxon>Paniceae</taxon>
        <taxon>Panicinae</taxon>
        <taxon>Panicum</taxon>
        <taxon>Panicum sect. Panicum</taxon>
    </lineage>
</organism>
<sequence length="73" mass="8682">MQMHYSRLGQKALSQCKKMQQQLLATIKILLSRNLFNEKTTNLFNEKTTNGTQVAYISQHQLMNKTRNKKRRR</sequence>
<proteinExistence type="predicted"/>
<reference evidence="1" key="1">
    <citation type="submission" date="2018-04" db="EMBL/GenBank/DDBJ databases">
        <title>WGS assembly of Panicum hallii.</title>
        <authorList>
            <person name="Lovell J."/>
            <person name="Jenkins J."/>
            <person name="Lowry D."/>
            <person name="Mamidi S."/>
            <person name="Sreedasyam A."/>
            <person name="Weng X."/>
            <person name="Barry K."/>
            <person name="Bonette J."/>
            <person name="Campitelli B."/>
            <person name="Daum C."/>
            <person name="Gordon S."/>
            <person name="Gould B."/>
            <person name="Lipzen A."/>
            <person name="Macqueen A."/>
            <person name="Palacio-Mejia J."/>
            <person name="Plott C."/>
            <person name="Shakirov E."/>
            <person name="Shu S."/>
            <person name="Yoshinaga Y."/>
            <person name="Zane M."/>
            <person name="Rokhsar D."/>
            <person name="Grimwood J."/>
            <person name="Schmutz J."/>
            <person name="Juenger T."/>
        </authorList>
    </citation>
    <scope>NUCLEOTIDE SEQUENCE [LARGE SCALE GENOMIC DNA]</scope>
    <source>
        <strain evidence="1">FIL2</strain>
    </source>
</reference>
<dbReference type="Gramene" id="PAN30682">
    <property type="protein sequence ID" value="PAN30682"/>
    <property type="gene ID" value="PAHAL_5G322400"/>
</dbReference>
<protein>
    <submittedName>
        <fullName evidence="1">Uncharacterized protein</fullName>
    </submittedName>
</protein>
<gene>
    <name evidence="1" type="ORF">PAHAL_5G322400</name>
</gene>